<evidence type="ECO:0000313" key="1">
    <source>
        <dbReference type="EMBL" id="WAR10527.1"/>
    </source>
</evidence>
<organism evidence="1 2">
    <name type="scientific">Mya arenaria</name>
    <name type="common">Soft-shell clam</name>
    <dbReference type="NCBI Taxonomy" id="6604"/>
    <lineage>
        <taxon>Eukaryota</taxon>
        <taxon>Metazoa</taxon>
        <taxon>Spiralia</taxon>
        <taxon>Lophotrochozoa</taxon>
        <taxon>Mollusca</taxon>
        <taxon>Bivalvia</taxon>
        <taxon>Autobranchia</taxon>
        <taxon>Heteroconchia</taxon>
        <taxon>Euheterodonta</taxon>
        <taxon>Imparidentia</taxon>
        <taxon>Neoheterodontei</taxon>
        <taxon>Myida</taxon>
        <taxon>Myoidea</taxon>
        <taxon>Myidae</taxon>
        <taxon>Mya</taxon>
    </lineage>
</organism>
<evidence type="ECO:0000313" key="2">
    <source>
        <dbReference type="Proteomes" id="UP001164746"/>
    </source>
</evidence>
<protein>
    <submittedName>
        <fullName evidence="1">Uncharacterized protein</fullName>
    </submittedName>
</protein>
<proteinExistence type="predicted"/>
<name>A0ABY7ENH2_MYAAR</name>
<gene>
    <name evidence="1" type="ORF">MAR_035603</name>
</gene>
<dbReference type="Proteomes" id="UP001164746">
    <property type="component" value="Chromosome 7"/>
</dbReference>
<sequence>MNKSQWENGENVWMPNHCAVRINKISGLRAQVVINLIKDPDVKNTVYQKISTQAPSLPTFSQQKTYMYIYSDMIIVKTKTEAHKKASGCKVEVEWFKFVRTS</sequence>
<accession>A0ABY7ENH2</accession>
<dbReference type="EMBL" id="CP111018">
    <property type="protein sequence ID" value="WAR10527.1"/>
    <property type="molecule type" value="Genomic_DNA"/>
</dbReference>
<keyword evidence="2" id="KW-1185">Reference proteome</keyword>
<reference evidence="1" key="1">
    <citation type="submission" date="2022-11" db="EMBL/GenBank/DDBJ databases">
        <title>Centuries of genome instability and evolution in soft-shell clam transmissible cancer (bioRxiv).</title>
        <authorList>
            <person name="Hart S.F.M."/>
            <person name="Yonemitsu M.A."/>
            <person name="Giersch R.M."/>
            <person name="Beal B.F."/>
            <person name="Arriagada G."/>
            <person name="Davis B.W."/>
            <person name="Ostrander E.A."/>
            <person name="Goff S.P."/>
            <person name="Metzger M.J."/>
        </authorList>
    </citation>
    <scope>NUCLEOTIDE SEQUENCE</scope>
    <source>
        <strain evidence="1">MELC-2E11</strain>
        <tissue evidence="1">Siphon/mantle</tissue>
    </source>
</reference>